<keyword evidence="2" id="KW-1185">Reference proteome</keyword>
<reference evidence="1 2" key="1">
    <citation type="submission" date="2014-04" db="EMBL/GenBank/DDBJ databases">
        <title>Evolutionary Origins and Diversification of the Mycorrhizal Mutualists.</title>
        <authorList>
            <consortium name="DOE Joint Genome Institute"/>
            <consortium name="Mycorrhizal Genomics Consortium"/>
            <person name="Kohler A."/>
            <person name="Kuo A."/>
            <person name="Nagy L.G."/>
            <person name="Floudas D."/>
            <person name="Copeland A."/>
            <person name="Barry K.W."/>
            <person name="Cichocki N."/>
            <person name="Veneault-Fourrey C."/>
            <person name="LaButti K."/>
            <person name="Lindquist E.A."/>
            <person name="Lipzen A."/>
            <person name="Lundell T."/>
            <person name="Morin E."/>
            <person name="Murat C."/>
            <person name="Riley R."/>
            <person name="Ohm R."/>
            <person name="Sun H."/>
            <person name="Tunlid A."/>
            <person name="Henrissat B."/>
            <person name="Grigoriev I.V."/>
            <person name="Hibbett D.S."/>
            <person name="Martin F."/>
        </authorList>
    </citation>
    <scope>NUCLEOTIDE SEQUENCE [LARGE SCALE GENOMIC DNA]</scope>
    <source>
        <strain evidence="1 2">Koide BX008</strain>
    </source>
</reference>
<dbReference type="InParanoid" id="A0A0C2SHQ3"/>
<organism evidence="1 2">
    <name type="scientific">Amanita muscaria (strain Koide BX008)</name>
    <dbReference type="NCBI Taxonomy" id="946122"/>
    <lineage>
        <taxon>Eukaryota</taxon>
        <taxon>Fungi</taxon>
        <taxon>Dikarya</taxon>
        <taxon>Basidiomycota</taxon>
        <taxon>Agaricomycotina</taxon>
        <taxon>Agaricomycetes</taxon>
        <taxon>Agaricomycetidae</taxon>
        <taxon>Agaricales</taxon>
        <taxon>Pluteineae</taxon>
        <taxon>Amanitaceae</taxon>
        <taxon>Amanita</taxon>
    </lineage>
</organism>
<protein>
    <submittedName>
        <fullName evidence="1">Uncharacterized protein</fullName>
    </submittedName>
</protein>
<dbReference type="EMBL" id="KN818267">
    <property type="protein sequence ID" value="KIL62685.1"/>
    <property type="molecule type" value="Genomic_DNA"/>
</dbReference>
<name>A0A0C2SHQ3_AMAMK</name>
<dbReference type="OrthoDB" id="2585179at2759"/>
<proteinExistence type="predicted"/>
<dbReference type="Proteomes" id="UP000054549">
    <property type="component" value="Unassembled WGS sequence"/>
</dbReference>
<gene>
    <name evidence="1" type="ORF">M378DRAFT_165325</name>
</gene>
<evidence type="ECO:0000313" key="1">
    <source>
        <dbReference type="EMBL" id="KIL62685.1"/>
    </source>
</evidence>
<sequence>MQHLNYNTNTYLAVTLSPQSQYFSSPSALIQAHPSLTHVGKVGQLEDVQLYGISKAVWQREGDNILDQLKGLEGVDRVDVQSLQVRSKRGGDEL</sequence>
<dbReference type="HOGENOM" id="CLU_162870_0_0_1"/>
<accession>A0A0C2SHQ3</accession>
<dbReference type="AlphaFoldDB" id="A0A0C2SHQ3"/>
<evidence type="ECO:0000313" key="2">
    <source>
        <dbReference type="Proteomes" id="UP000054549"/>
    </source>
</evidence>